<dbReference type="PANTHER" id="PTHR30283:SF4">
    <property type="entry name" value="PEROXIDE STRESS RESISTANCE PROTEIN YAAA"/>
    <property type="match status" value="1"/>
</dbReference>
<proteinExistence type="inferred from homology"/>
<dbReference type="NCBIfam" id="NF002541">
    <property type="entry name" value="PRK02101.1-1"/>
    <property type="match status" value="1"/>
</dbReference>
<dbReference type="HAMAP" id="MF_00652">
    <property type="entry name" value="UPF0246"/>
    <property type="match status" value="1"/>
</dbReference>
<protein>
    <submittedName>
        <fullName evidence="1">Uncharacterized protein</fullName>
    </submittedName>
</protein>
<sequence length="259" mass="29174">MITVISPAKNLDYETPPATDKFTQPELLEHSEELMKVCRELTPAQIGSLMKISDKLSGLNAARFSEWAQPFTQSNAKQAALAFNGDVYGGLDASTLKASELDYAQNHLRILSGLYGLLKPLDLMQAYRLEMGTKLENSRGKNLYEFWGSVIANKLNDVLKAQDAQYLVNLASNEYFKAVDKKALNAQIITPHFKDCKNGQYKVISFYAKKARGMMARYIIENKVTQLSQLKEFTVAGYYFSPEATAKELEPVFMRDEQN</sequence>
<dbReference type="AlphaFoldDB" id="A0A0F9RWX9"/>
<gene>
    <name evidence="1" type="ORF">LCGC14_0592120</name>
</gene>
<dbReference type="NCBIfam" id="NF002542">
    <property type="entry name" value="PRK02101.1-3"/>
    <property type="match status" value="1"/>
</dbReference>
<dbReference type="EMBL" id="LAZR01000928">
    <property type="protein sequence ID" value="KKN54462.1"/>
    <property type="molecule type" value="Genomic_DNA"/>
</dbReference>
<dbReference type="PANTHER" id="PTHR30283">
    <property type="entry name" value="PEROXIDE STRESS RESPONSE PROTEIN YAAA"/>
    <property type="match status" value="1"/>
</dbReference>
<name>A0A0F9RWX9_9ZZZZ</name>
<accession>A0A0F9RWX9</accession>
<dbReference type="InterPro" id="IPR005583">
    <property type="entry name" value="YaaA"/>
</dbReference>
<dbReference type="GO" id="GO:0033194">
    <property type="term" value="P:response to hydroperoxide"/>
    <property type="evidence" value="ECO:0007669"/>
    <property type="project" value="TreeGrafter"/>
</dbReference>
<dbReference type="Pfam" id="PF03883">
    <property type="entry name" value="H2O2_YaaD"/>
    <property type="match status" value="1"/>
</dbReference>
<comment type="caution">
    <text evidence="1">The sequence shown here is derived from an EMBL/GenBank/DDBJ whole genome shotgun (WGS) entry which is preliminary data.</text>
</comment>
<organism evidence="1">
    <name type="scientific">marine sediment metagenome</name>
    <dbReference type="NCBI Taxonomy" id="412755"/>
    <lineage>
        <taxon>unclassified sequences</taxon>
        <taxon>metagenomes</taxon>
        <taxon>ecological metagenomes</taxon>
    </lineage>
</organism>
<evidence type="ECO:0000313" key="1">
    <source>
        <dbReference type="EMBL" id="KKN54462.1"/>
    </source>
</evidence>
<dbReference type="GO" id="GO:0005829">
    <property type="term" value="C:cytosol"/>
    <property type="evidence" value="ECO:0007669"/>
    <property type="project" value="TreeGrafter"/>
</dbReference>
<reference evidence="1" key="1">
    <citation type="journal article" date="2015" name="Nature">
        <title>Complex archaea that bridge the gap between prokaryotes and eukaryotes.</title>
        <authorList>
            <person name="Spang A."/>
            <person name="Saw J.H."/>
            <person name="Jorgensen S.L."/>
            <person name="Zaremba-Niedzwiedzka K."/>
            <person name="Martijn J."/>
            <person name="Lind A.E."/>
            <person name="van Eijk R."/>
            <person name="Schleper C."/>
            <person name="Guy L."/>
            <person name="Ettema T.J."/>
        </authorList>
    </citation>
    <scope>NUCLEOTIDE SEQUENCE</scope>
</reference>